<dbReference type="PANTHER" id="PTHR11575:SF6">
    <property type="entry name" value="2',3'-CYCLIC-NUCLEOTIDE 2'-PHOSPHODIESTERASE_3'-NUCLEOTIDASE"/>
    <property type="match status" value="1"/>
</dbReference>
<dbReference type="GO" id="GO:0030288">
    <property type="term" value="C:outer membrane-bounded periplasmic space"/>
    <property type="evidence" value="ECO:0007669"/>
    <property type="project" value="TreeGrafter"/>
</dbReference>
<gene>
    <name evidence="6" type="ORF">BXY66_0096</name>
</gene>
<comment type="caution">
    <text evidence="6">The sequence shown here is derived from an EMBL/GenBank/DDBJ whole genome shotgun (WGS) entry which is preliminary data.</text>
</comment>
<keyword evidence="7" id="KW-1185">Reference proteome</keyword>
<dbReference type="InterPro" id="IPR004843">
    <property type="entry name" value="Calcineurin-like_PHP"/>
</dbReference>
<keyword evidence="3" id="KW-0547">Nucleotide-binding</keyword>
<dbReference type="PANTHER" id="PTHR11575">
    <property type="entry name" value="5'-NUCLEOTIDASE-RELATED"/>
    <property type="match status" value="1"/>
</dbReference>
<evidence type="ECO:0000313" key="6">
    <source>
        <dbReference type="EMBL" id="TCL08064.1"/>
    </source>
</evidence>
<comment type="similarity">
    <text evidence="1 3">Belongs to the 5'-nucleotidase family.</text>
</comment>
<dbReference type="RefSeq" id="WP_132858227.1">
    <property type="nucleotide sequence ID" value="NZ_SMGR01000001.1"/>
</dbReference>
<dbReference type="Pfam" id="PF02872">
    <property type="entry name" value="5_nucleotid_C"/>
    <property type="match status" value="1"/>
</dbReference>
<evidence type="ECO:0000256" key="1">
    <source>
        <dbReference type="ARBA" id="ARBA00006654"/>
    </source>
</evidence>
<dbReference type="EMBL" id="SMGR01000001">
    <property type="protein sequence ID" value="TCL08064.1"/>
    <property type="molecule type" value="Genomic_DNA"/>
</dbReference>
<evidence type="ECO:0000313" key="7">
    <source>
        <dbReference type="Proteomes" id="UP000295673"/>
    </source>
</evidence>
<evidence type="ECO:0000259" key="4">
    <source>
        <dbReference type="Pfam" id="PF00149"/>
    </source>
</evidence>
<dbReference type="SUPFAM" id="SSF56300">
    <property type="entry name" value="Metallo-dependent phosphatases"/>
    <property type="match status" value="1"/>
</dbReference>
<dbReference type="Pfam" id="PF00149">
    <property type="entry name" value="Metallophos"/>
    <property type="match status" value="1"/>
</dbReference>
<dbReference type="Proteomes" id="UP000295673">
    <property type="component" value="Unassembled WGS sequence"/>
</dbReference>
<dbReference type="PRINTS" id="PR01607">
    <property type="entry name" value="APYRASEFAMLY"/>
</dbReference>
<evidence type="ECO:0000256" key="2">
    <source>
        <dbReference type="ARBA" id="ARBA00022729"/>
    </source>
</evidence>
<evidence type="ECO:0000256" key="3">
    <source>
        <dbReference type="RuleBase" id="RU362119"/>
    </source>
</evidence>
<feature type="domain" description="Calcineurin-like phosphoesterase" evidence="4">
    <location>
        <begin position="17"/>
        <end position="251"/>
    </location>
</feature>
<sequence>MPGSPKVGPEVDKAHVRVLATTDVHAKLLAYDYFRNRPTDGASLAKLATLIEAQRLGADATLVVDNGDFLQGGPIAEMANSSRSGGIHPVIAAMNAIGYGAVGLGNHEFDLEEPSLRDALKAAEFPVLCSNLDARDTQGRYSDLWESRVLIPLTLGGGRGSINVGIFSVLPPQVVDWNASRLQGAVVGCDILQAARSQVAALLAEGADLVVALAHSGLSTAPYGPDMEKVASHVAALEGVDALIAGHVHECFPSAQSADSALEAELRKSVNGKPVVMPGAMAACLGQIDLYLTQAENASGRKKWCVEKHESVLLSGNGAAESPKIVGALKASQDEVLTELSRVVGELAHPVFSYFSMVKDDCMTRIVAEAKMSALRSVFAGTEFESLPLLASTTPSRCGGRAGAGNYVDLASGPLEARGIAELQPYDNFVSVLQITGSDLQDWLEMSASFYNQLEPRKPGQRLFERDVPSYKRETVFGVSYAIDLTQPARFDASGTRINPEAQRVTDLLWQGRDVAPDQRFLLATNDFRGGGGGNFPGVDPSKIVRIPRISVRDAIGRYLAQPFLGGDRAIPSWTFRRMKDVSAVFETGAGSRKHLDLITLPLEPGVESEDGFISFTLQLDHDHWPA</sequence>
<dbReference type="Gene3D" id="3.90.780.10">
    <property type="entry name" value="5'-Nucleotidase, C-terminal domain"/>
    <property type="match status" value="1"/>
</dbReference>
<protein>
    <submittedName>
        <fullName evidence="6">2',3'-cyclic-nucleotide 2'-phosphodiesterase/3'-nucleotidase</fullName>
    </submittedName>
</protein>
<dbReference type="GO" id="GO:0046872">
    <property type="term" value="F:metal ion binding"/>
    <property type="evidence" value="ECO:0007669"/>
    <property type="project" value="InterPro"/>
</dbReference>
<dbReference type="AlphaFoldDB" id="A0A4R1NIW9"/>
<dbReference type="GO" id="GO:0009166">
    <property type="term" value="P:nucleotide catabolic process"/>
    <property type="evidence" value="ECO:0007669"/>
    <property type="project" value="InterPro"/>
</dbReference>
<evidence type="ECO:0000259" key="5">
    <source>
        <dbReference type="Pfam" id="PF02872"/>
    </source>
</evidence>
<keyword evidence="2" id="KW-0732">Signal</keyword>
<dbReference type="InterPro" id="IPR006146">
    <property type="entry name" value="5'-Nucleotdase_CS"/>
</dbReference>
<dbReference type="Gene3D" id="3.60.21.10">
    <property type="match status" value="1"/>
</dbReference>
<dbReference type="GO" id="GO:0016788">
    <property type="term" value="F:hydrolase activity, acting on ester bonds"/>
    <property type="evidence" value="ECO:0007669"/>
    <property type="project" value="InterPro"/>
</dbReference>
<accession>A0A4R1NIW9</accession>
<dbReference type="SUPFAM" id="SSF55816">
    <property type="entry name" value="5'-nucleotidase (syn. UDP-sugar hydrolase), C-terminal domain"/>
    <property type="match status" value="1"/>
</dbReference>
<dbReference type="GO" id="GO:0000166">
    <property type="term" value="F:nucleotide binding"/>
    <property type="evidence" value="ECO:0007669"/>
    <property type="project" value="UniProtKB-KW"/>
</dbReference>
<dbReference type="PROSITE" id="PS00785">
    <property type="entry name" value="5_NUCLEOTIDASE_1"/>
    <property type="match status" value="1"/>
</dbReference>
<dbReference type="InterPro" id="IPR036907">
    <property type="entry name" value="5'-Nucleotdase_C_sf"/>
</dbReference>
<organism evidence="6 7">
    <name type="scientific">Shimia isoporae</name>
    <dbReference type="NCBI Taxonomy" id="647720"/>
    <lineage>
        <taxon>Bacteria</taxon>
        <taxon>Pseudomonadati</taxon>
        <taxon>Pseudomonadota</taxon>
        <taxon>Alphaproteobacteria</taxon>
        <taxon>Rhodobacterales</taxon>
        <taxon>Roseobacteraceae</taxon>
    </lineage>
</organism>
<dbReference type="PROSITE" id="PS00786">
    <property type="entry name" value="5_NUCLEOTIDASE_2"/>
    <property type="match status" value="1"/>
</dbReference>
<dbReference type="OrthoDB" id="9803927at2"/>
<dbReference type="InterPro" id="IPR008334">
    <property type="entry name" value="5'-Nucleotdase_C"/>
</dbReference>
<proteinExistence type="inferred from homology"/>
<reference evidence="6 7" key="1">
    <citation type="submission" date="2019-03" db="EMBL/GenBank/DDBJ databases">
        <title>Genomic Encyclopedia of Archaeal and Bacterial Type Strains, Phase II (KMG-II): from individual species to whole genera.</title>
        <authorList>
            <person name="Goeker M."/>
        </authorList>
    </citation>
    <scope>NUCLEOTIDE SEQUENCE [LARGE SCALE GENOMIC DNA]</scope>
    <source>
        <strain evidence="6 7">DSM 26433</strain>
    </source>
</reference>
<feature type="domain" description="5'-Nucleotidase C-terminal" evidence="5">
    <location>
        <begin position="407"/>
        <end position="537"/>
    </location>
</feature>
<name>A0A4R1NIW9_9RHOB</name>
<dbReference type="InterPro" id="IPR006179">
    <property type="entry name" value="5_nucleotidase/apyrase"/>
</dbReference>
<dbReference type="InterPro" id="IPR029052">
    <property type="entry name" value="Metallo-depent_PP-like"/>
</dbReference>
<keyword evidence="3" id="KW-0378">Hydrolase</keyword>